<dbReference type="PROSITE" id="PS50853">
    <property type="entry name" value="FN3"/>
    <property type="match status" value="1"/>
</dbReference>
<keyword evidence="2" id="KW-1185">Reference proteome</keyword>
<gene>
    <name evidence="3 4" type="primary">LOC111135110</name>
</gene>
<name>A0A8B8ELC0_CRAVI</name>
<evidence type="ECO:0000313" key="2">
    <source>
        <dbReference type="Proteomes" id="UP000694844"/>
    </source>
</evidence>
<evidence type="ECO:0000313" key="3">
    <source>
        <dbReference type="RefSeq" id="XP_022340557.1"/>
    </source>
</evidence>
<reference evidence="3 4" key="1">
    <citation type="submission" date="2025-04" db="UniProtKB">
        <authorList>
            <consortium name="RefSeq"/>
        </authorList>
    </citation>
    <scope>IDENTIFICATION</scope>
    <source>
        <tissue evidence="3 4">Whole sample</tissue>
    </source>
</reference>
<dbReference type="SUPFAM" id="SSF49265">
    <property type="entry name" value="Fibronectin type III"/>
    <property type="match status" value="2"/>
</dbReference>
<dbReference type="GeneID" id="111135110"/>
<evidence type="ECO:0000259" key="1">
    <source>
        <dbReference type="PROSITE" id="PS50853"/>
    </source>
</evidence>
<dbReference type="RefSeq" id="XP_022340557.1">
    <property type="nucleotide sequence ID" value="XM_022484849.1"/>
</dbReference>
<dbReference type="PANTHER" id="PTHR16897">
    <property type="entry name" value="OS10G0105400 PROTEIN"/>
    <property type="match status" value="1"/>
</dbReference>
<sequence>MSTTSVLDIEWTVPDLNVPLLEYRYSIGTSPGLDDAFPFTSSLQDNRATIINATLSHGSSYFVSVKAVDRSGFESLSVSSPFTVDLTPPIPGRFFIGFQSGFEKEITKDSIPVFVENFRDDESGIDKIDIRVGEIFKEYISNLDVERGHIRIKISDTLLDGHKYTAALRVSNRAGLSTTIESNEFLVDNSPPVQGFVFDGADKEVDADFQTNTQSISASWGNFTDPHSEISYYRVGLVTSKFEANVFTLTNVGLQNEFTWKGEFIPGMRYYVVVEACNGVDLCALMYSDGIILDKTPPVTGLVTIGQSKHESYIPDKSSISVQWIGFEDPESNIQKFEWCIGTMIYLCDIHEKEDAMLSNRIFKAHMDLPVNISIYVTVFAYNNAGLSASASSRKTTVDTTPPVLIKEPSFMSLDQSDEVPSYQCDTSLLKLKWKFEEKESSIIEIRIVIKNTRVGEELSNILVRDNIDYAIIPLSKKDKLRDGDSVVGVVSACNMARLCITETTQSLIVDSSRPSQGGFSNPMRWTQIKDTYEVLVNWYGFSDEESGISYYYITADKTYSGLSLSNGTIEILGNRSSMSLAINTNSFNLTEGLVLTLWAVNGAGLASTSAKVTMRAIEYNYTSTSGHLEIERHSCHIHYCNNDCTCSVIGKKCTPEANVIKRCMPTSQSVNLIDENIIITNLNQNSSILSSGTCVEINFEKMNITAFDSVLRYEWSVGLQSELPGVGFYDEGDYPWKDIGLRMSDIECLPPHKHLENGETYIVYVKTWLSKSSFVTLLSNAFKIDTTAPFIKMGKHISVYKKHSTSKYGVRFIKNRNNSLCTKWDGVFSDGKGNISCYFIMLGTQSKADDIFRKKNIGLQNEFCFQPIHLAVGVDYIFSVTAQDEAGMSTTLESLPFRIDGVPPTTGSVFNTNKFKDKLYTSSSTSLGASWNGFQDDGSYVRTYEYRLRDLHESTITDNGFIASGFQDAILIENINLTHGKSYLIDVRAIDAAGNIGQVATSRAIAVDLSPPVGFQCQETIHEHVNMSVHSGSLNFDLSVEPNVSFVLHFTLFDEHPKAIDLKINSDSVVLNFNFVVGIGFRTEYQYFPLSPGPQKVSLTSKGINFEKLNTEIIYCKMLVENESDAIQLKQLGSSSLQVTTQIFDLESGINVISISLGTTPFGQQILSDQHIFSNFKIIDMNIPHNTTVFASVKVTNGAGLEKVFSSQALVVDNTAPVVDHLSVHLEDNSNNGTDVRLIGSFKVTDRESGIQACYFAIGTSPSQENLQPWTLKENLHENFISLSFNVIHGMKVFSKVRCLNIIGLSIEKTADPIEVILQPPESRTASIEFVQDECIGNDIRTVSNKTPLILHWKGFTDIVSIKNYSIQICAKGQPVVPWRSTNERDYGFINNLDREDGAIFVAEVIAYNSLQRRSTVFRQRFQVESRKPKRTETAPTVARDDDVITVDWSDLFESHSGLNMTYEVNIGSQNHFSDLLHSFKTRRKNIAFEISQHENIFSLLYQ</sequence>
<dbReference type="InterPro" id="IPR036116">
    <property type="entry name" value="FN3_sf"/>
</dbReference>
<dbReference type="KEGG" id="cvn:111135110"/>
<organism evidence="2 4">
    <name type="scientific">Crassostrea virginica</name>
    <name type="common">Eastern oyster</name>
    <dbReference type="NCBI Taxonomy" id="6565"/>
    <lineage>
        <taxon>Eukaryota</taxon>
        <taxon>Metazoa</taxon>
        <taxon>Spiralia</taxon>
        <taxon>Lophotrochozoa</taxon>
        <taxon>Mollusca</taxon>
        <taxon>Bivalvia</taxon>
        <taxon>Autobranchia</taxon>
        <taxon>Pteriomorphia</taxon>
        <taxon>Ostreida</taxon>
        <taxon>Ostreoidea</taxon>
        <taxon>Ostreidae</taxon>
        <taxon>Crassostrea</taxon>
    </lineage>
</organism>
<dbReference type="RefSeq" id="XP_022340558.1">
    <property type="nucleotide sequence ID" value="XM_022484850.1"/>
</dbReference>
<evidence type="ECO:0000313" key="4">
    <source>
        <dbReference type="RefSeq" id="XP_022340558.1"/>
    </source>
</evidence>
<dbReference type="Proteomes" id="UP000694844">
    <property type="component" value="Chromosome 5"/>
</dbReference>
<dbReference type="OrthoDB" id="6154451at2759"/>
<accession>A0A8B8ELC0</accession>
<feature type="domain" description="Fibronectin type-III" evidence="1">
    <location>
        <begin position="1"/>
        <end position="90"/>
    </location>
</feature>
<dbReference type="InterPro" id="IPR003961">
    <property type="entry name" value="FN3_dom"/>
</dbReference>
<proteinExistence type="predicted"/>
<protein>
    <submittedName>
        <fullName evidence="3 4">Uncharacterized protein LOC111135110</fullName>
    </submittedName>
</protein>
<dbReference type="PANTHER" id="PTHR16897:SF2">
    <property type="entry name" value="OS03G0226600 PROTEIN"/>
    <property type="match status" value="1"/>
</dbReference>